<gene>
    <name evidence="1" type="ORF">RhiirC2_798342</name>
</gene>
<name>A0A2N1M6L0_9GLOM</name>
<reference evidence="1 2" key="1">
    <citation type="submission" date="2016-04" db="EMBL/GenBank/DDBJ databases">
        <title>Genome analyses suggest a sexual origin of heterokaryosis in a supposedly ancient asexual fungus.</title>
        <authorList>
            <person name="Ropars J."/>
            <person name="Sedzielewska K."/>
            <person name="Noel J."/>
            <person name="Charron P."/>
            <person name="Farinelli L."/>
            <person name="Marton T."/>
            <person name="Kruger M."/>
            <person name="Pelin A."/>
            <person name="Brachmann A."/>
            <person name="Corradi N."/>
        </authorList>
    </citation>
    <scope>NUCLEOTIDE SEQUENCE [LARGE SCALE GENOMIC DNA]</scope>
    <source>
        <strain evidence="1 2">C2</strain>
    </source>
</reference>
<reference evidence="1 2" key="2">
    <citation type="submission" date="2017-10" db="EMBL/GenBank/DDBJ databases">
        <title>Extensive intraspecific genome diversity in a model arbuscular mycorrhizal fungus.</title>
        <authorList>
            <person name="Chen E.C.H."/>
            <person name="Morin E."/>
            <person name="Baudet D."/>
            <person name="Noel J."/>
            <person name="Ndikumana S."/>
            <person name="Charron P."/>
            <person name="St-Onge C."/>
            <person name="Giorgi J."/>
            <person name="Grigoriev I.V."/>
            <person name="Roux C."/>
            <person name="Martin F.M."/>
            <person name="Corradi N."/>
        </authorList>
    </citation>
    <scope>NUCLEOTIDE SEQUENCE [LARGE SCALE GENOMIC DNA]</scope>
    <source>
        <strain evidence="1 2">C2</strain>
    </source>
</reference>
<dbReference type="AlphaFoldDB" id="A0A2N1M6L0"/>
<accession>A0A2N1M6L0</accession>
<proteinExistence type="predicted"/>
<protein>
    <submittedName>
        <fullName evidence="1">Uncharacterized protein</fullName>
    </submittedName>
</protein>
<dbReference type="EMBL" id="LLXL01004555">
    <property type="protein sequence ID" value="PKK57272.1"/>
    <property type="molecule type" value="Genomic_DNA"/>
</dbReference>
<evidence type="ECO:0000313" key="1">
    <source>
        <dbReference type="EMBL" id="PKK57272.1"/>
    </source>
</evidence>
<evidence type="ECO:0000313" key="2">
    <source>
        <dbReference type="Proteomes" id="UP000233469"/>
    </source>
</evidence>
<dbReference type="Proteomes" id="UP000233469">
    <property type="component" value="Unassembled WGS sequence"/>
</dbReference>
<sequence length="59" mass="6724">MRECAYKASLLTTLNSTHLEFTTEPDAIALYCLNVKGHNLHYGGSGFFYVKKNYNNCFL</sequence>
<comment type="caution">
    <text evidence="1">The sequence shown here is derived from an EMBL/GenBank/DDBJ whole genome shotgun (WGS) entry which is preliminary data.</text>
</comment>
<organism evidence="1 2">
    <name type="scientific">Rhizophagus irregularis</name>
    <dbReference type="NCBI Taxonomy" id="588596"/>
    <lineage>
        <taxon>Eukaryota</taxon>
        <taxon>Fungi</taxon>
        <taxon>Fungi incertae sedis</taxon>
        <taxon>Mucoromycota</taxon>
        <taxon>Glomeromycotina</taxon>
        <taxon>Glomeromycetes</taxon>
        <taxon>Glomerales</taxon>
        <taxon>Glomeraceae</taxon>
        <taxon>Rhizophagus</taxon>
    </lineage>
</organism>